<proteinExistence type="predicted"/>
<gene>
    <name evidence="1" type="ORF">DesyoDRAFT_0744</name>
</gene>
<dbReference type="HOGENOM" id="CLU_1913722_0_0_9"/>
<dbReference type="Proteomes" id="UP000005104">
    <property type="component" value="Chromosome"/>
</dbReference>
<dbReference type="STRING" id="768710.DesyoDRAFT_0744"/>
<evidence type="ECO:0000313" key="2">
    <source>
        <dbReference type="Proteomes" id="UP000005104"/>
    </source>
</evidence>
<keyword evidence="2" id="KW-1185">Reference proteome</keyword>
<dbReference type="AlphaFoldDB" id="H5XSV7"/>
<organism evidence="1 2">
    <name type="scientific">Desulfosporosinus youngiae DSM 17734</name>
    <dbReference type="NCBI Taxonomy" id="768710"/>
    <lineage>
        <taxon>Bacteria</taxon>
        <taxon>Bacillati</taxon>
        <taxon>Bacillota</taxon>
        <taxon>Clostridia</taxon>
        <taxon>Eubacteriales</taxon>
        <taxon>Desulfitobacteriaceae</taxon>
        <taxon>Desulfosporosinus</taxon>
    </lineage>
</organism>
<name>H5XSV7_9FIRM</name>
<accession>H5XSV7</accession>
<protein>
    <submittedName>
        <fullName evidence="1">Uncharacterized protein</fullName>
    </submittedName>
</protein>
<dbReference type="EMBL" id="CM001441">
    <property type="protein sequence ID" value="EHQ87920.1"/>
    <property type="molecule type" value="Genomic_DNA"/>
</dbReference>
<sequence length="132" mass="14931">MCCPALWQRSAAGSSAGYLPCQSLLTFMLDFDRPNHGMWYYLMHLVRQGLLLSGGIDDKIRAKPQSAYALTGLSLFLSQVRAWTHRPWVRLFKFGIDSEFELHTGNYPPGKGPSPYIYFSFVILVTIRQPGS</sequence>
<reference evidence="1 2" key="1">
    <citation type="submission" date="2011-11" db="EMBL/GenBank/DDBJ databases">
        <title>The Noncontiguous Finished genome of Desulfosporosinus youngiae DSM 17734.</title>
        <authorList>
            <consortium name="US DOE Joint Genome Institute (JGI-PGF)"/>
            <person name="Lucas S."/>
            <person name="Han J."/>
            <person name="Lapidus A."/>
            <person name="Cheng J.-F."/>
            <person name="Goodwin L."/>
            <person name="Pitluck S."/>
            <person name="Peters L."/>
            <person name="Ovchinnikova G."/>
            <person name="Lu M."/>
            <person name="Land M.L."/>
            <person name="Hauser L."/>
            <person name="Pester M."/>
            <person name="Spring S."/>
            <person name="Ollivier B."/>
            <person name="Rattei T."/>
            <person name="Klenk H.-P."/>
            <person name="Wagner M."/>
            <person name="Loy A."/>
            <person name="Woyke T.J."/>
        </authorList>
    </citation>
    <scope>NUCLEOTIDE SEQUENCE [LARGE SCALE GENOMIC DNA]</scope>
    <source>
        <strain evidence="1 2">DSM 17734</strain>
    </source>
</reference>
<evidence type="ECO:0000313" key="1">
    <source>
        <dbReference type="EMBL" id="EHQ87920.1"/>
    </source>
</evidence>